<evidence type="ECO:0000256" key="4">
    <source>
        <dbReference type="ARBA" id="ARBA00018350"/>
    </source>
</evidence>
<feature type="compositionally biased region" description="Gly residues" evidence="10">
    <location>
        <begin position="658"/>
        <end position="668"/>
    </location>
</feature>
<keyword evidence="13" id="KW-1185">Reference proteome</keyword>
<evidence type="ECO:0000256" key="3">
    <source>
        <dbReference type="ARBA" id="ARBA00007676"/>
    </source>
</evidence>
<dbReference type="SUPFAM" id="SSF48452">
    <property type="entry name" value="TPR-like"/>
    <property type="match status" value="1"/>
</dbReference>
<evidence type="ECO:0000256" key="9">
    <source>
        <dbReference type="PIRNR" id="PIRNR038922"/>
    </source>
</evidence>
<evidence type="ECO:0000256" key="8">
    <source>
        <dbReference type="ARBA" id="ARBA00023274"/>
    </source>
</evidence>
<comment type="caution">
    <text evidence="12">The sequence shown here is derived from an EMBL/GenBank/DDBJ whole genome shotgun (WGS) entry which is preliminary data.</text>
</comment>
<keyword evidence="8 9" id="KW-0687">Ribonucleoprotein</keyword>
<dbReference type="GO" id="GO:0005786">
    <property type="term" value="C:signal recognition particle, endoplasmic reticulum targeting"/>
    <property type="evidence" value="ECO:0007669"/>
    <property type="project" value="UniProtKB-UniRule"/>
</dbReference>
<evidence type="ECO:0000259" key="11">
    <source>
        <dbReference type="Pfam" id="PF08492"/>
    </source>
</evidence>
<feature type="compositionally biased region" description="Basic residues" evidence="10">
    <location>
        <begin position="615"/>
        <end position="624"/>
    </location>
</feature>
<dbReference type="Proteomes" id="UP001217918">
    <property type="component" value="Unassembled WGS sequence"/>
</dbReference>
<evidence type="ECO:0000256" key="7">
    <source>
        <dbReference type="ARBA" id="ARBA00023135"/>
    </source>
</evidence>
<dbReference type="PANTHER" id="PTHR14094">
    <property type="entry name" value="SIGNAL RECOGNITION PARTICLE 72"/>
    <property type="match status" value="1"/>
</dbReference>
<evidence type="ECO:0000256" key="6">
    <source>
        <dbReference type="ARBA" id="ARBA00022824"/>
    </source>
</evidence>
<dbReference type="EMBL" id="JAQQPM010000006">
    <property type="protein sequence ID" value="KAK2072262.1"/>
    <property type="molecule type" value="Genomic_DNA"/>
</dbReference>
<dbReference type="GO" id="GO:0005783">
    <property type="term" value="C:endoplasmic reticulum"/>
    <property type="evidence" value="ECO:0007669"/>
    <property type="project" value="UniProtKB-SubCell"/>
</dbReference>
<organism evidence="12 13">
    <name type="scientific">Phyllachora maydis</name>
    <dbReference type="NCBI Taxonomy" id="1825666"/>
    <lineage>
        <taxon>Eukaryota</taxon>
        <taxon>Fungi</taxon>
        <taxon>Dikarya</taxon>
        <taxon>Ascomycota</taxon>
        <taxon>Pezizomycotina</taxon>
        <taxon>Sordariomycetes</taxon>
        <taxon>Sordariomycetidae</taxon>
        <taxon>Phyllachorales</taxon>
        <taxon>Phyllachoraceae</taxon>
        <taxon>Phyllachora</taxon>
    </lineage>
</organism>
<dbReference type="PIRSF" id="PIRSF038922">
    <property type="entry name" value="SRP72"/>
    <property type="match status" value="1"/>
</dbReference>
<feature type="region of interest" description="Disordered" evidence="10">
    <location>
        <begin position="556"/>
        <end position="676"/>
    </location>
</feature>
<keyword evidence="6" id="KW-0256">Endoplasmic reticulum</keyword>
<comment type="function">
    <text evidence="9">Component of the signal recognition particle (SRP) complex, a ribonucleoprotein complex that mediates the cotranslational targeting of secretory and membrane proteins to the endoplasmic reticulum (ER).</text>
</comment>
<evidence type="ECO:0000313" key="13">
    <source>
        <dbReference type="Proteomes" id="UP001217918"/>
    </source>
</evidence>
<evidence type="ECO:0000256" key="2">
    <source>
        <dbReference type="ARBA" id="ARBA00004496"/>
    </source>
</evidence>
<dbReference type="InterPro" id="IPR013699">
    <property type="entry name" value="Signal_recog_part_SRP72_RNA-bd"/>
</dbReference>
<evidence type="ECO:0000256" key="5">
    <source>
        <dbReference type="ARBA" id="ARBA00022490"/>
    </source>
</evidence>
<feature type="domain" description="Signal recognition particle SRP72 subunit RNA-binding" evidence="11">
    <location>
        <begin position="567"/>
        <end position="617"/>
    </location>
</feature>
<feature type="compositionally biased region" description="Basic and acidic residues" evidence="10">
    <location>
        <begin position="599"/>
        <end position="614"/>
    </location>
</feature>
<dbReference type="InterPro" id="IPR026270">
    <property type="entry name" value="SRP72"/>
</dbReference>
<gene>
    <name evidence="12" type="ORF">P8C59_006628</name>
</gene>
<protein>
    <recommendedName>
        <fullName evidence="4 9">Signal recognition particle subunit SRP72</fullName>
    </recommendedName>
</protein>
<reference evidence="12" key="1">
    <citation type="journal article" date="2023" name="Mol. Plant Microbe Interact.">
        <title>Elucidating the Obligate Nature and Biological Capacity of an Invasive Fungal Corn Pathogen.</title>
        <authorList>
            <person name="MacCready J.S."/>
            <person name="Roggenkamp E.M."/>
            <person name="Gdanetz K."/>
            <person name="Chilvers M.I."/>
        </authorList>
    </citation>
    <scope>NUCLEOTIDE SEQUENCE</scope>
    <source>
        <strain evidence="12">PM02</strain>
    </source>
</reference>
<keyword evidence="5 9" id="KW-0963">Cytoplasm</keyword>
<dbReference type="GO" id="GO:0006614">
    <property type="term" value="P:SRP-dependent cotranslational protein targeting to membrane"/>
    <property type="evidence" value="ECO:0007669"/>
    <property type="project" value="UniProtKB-UniRule"/>
</dbReference>
<dbReference type="Pfam" id="PF08492">
    <property type="entry name" value="SRP72"/>
    <property type="match status" value="1"/>
</dbReference>
<comment type="similarity">
    <text evidence="3 9">Belongs to the SRP72 family.</text>
</comment>
<comment type="subcellular location">
    <subcellularLocation>
        <location evidence="2 9">Cytoplasm</location>
    </subcellularLocation>
    <subcellularLocation>
        <location evidence="1">Endoplasmic reticulum</location>
    </subcellularLocation>
</comment>
<dbReference type="Gene3D" id="1.25.40.10">
    <property type="entry name" value="Tetratricopeptide repeat domain"/>
    <property type="match status" value="1"/>
</dbReference>
<name>A0AAD9I8H7_9PEZI</name>
<evidence type="ECO:0000256" key="10">
    <source>
        <dbReference type="SAM" id="MobiDB-lite"/>
    </source>
</evidence>
<keyword evidence="7 9" id="KW-0733">Signal recognition particle</keyword>
<dbReference type="InterPro" id="IPR031545">
    <property type="entry name" value="SRP72_TPR-like"/>
</dbReference>
<proteinExistence type="inferred from homology"/>
<dbReference type="Pfam" id="PF17004">
    <property type="entry name" value="SRP_TPR_like"/>
    <property type="match status" value="1"/>
</dbReference>
<dbReference type="PANTHER" id="PTHR14094:SF9">
    <property type="entry name" value="SIGNAL RECOGNITION PARTICLE SUBUNIT SRP72"/>
    <property type="match status" value="1"/>
</dbReference>
<dbReference type="GO" id="GO:0043022">
    <property type="term" value="F:ribosome binding"/>
    <property type="evidence" value="ECO:0007669"/>
    <property type="project" value="TreeGrafter"/>
</dbReference>
<dbReference type="GO" id="GO:0008312">
    <property type="term" value="F:7S RNA binding"/>
    <property type="evidence" value="ECO:0007669"/>
    <property type="project" value="InterPro"/>
</dbReference>
<sequence length="676" mass="71924">MADAVAKLNSLLRGTGIADHEEALRLATTAAKAGKSPESQQVRVVALLKLDRYAEALAVLEAGGAALEAACPLEKAYALYKTGALDATEPVLERALQQVDDAAQRRGLQHMAAQVAYRSEQFETAAAIYRQLAGAAAGEENDLRINLLAAHAQLEWQGKGRAVPEDQKKPDREELEAFETAYNAACGCLGRGDFARASILLTRARDLCQASEDLDEDEKKAELIPILVQQSYALTKLGKLDEAEKVRKSVVLAEIPDGSTRMVAGSIAVALTAEKNAFMAQRVAESVPQTAPQNDRLFGYQAAVLHRNKYAIELQAQKFPGVKRATTKLLSQESLPSIAADKVSLGVMRAAAHCRMQSGKESLRQLLSLLDANPNDVGLLLTVIQLYVQLSNPVPAVALLEAFFKRLEAGTTPDHADVRFAPGLVSVAVALFRLQGRPSAIRAELARAAAHWQRKRGKASSAAAAPSRISTYDSLLRVAGIELLQSSNPADLATAGHAFEQLVRANPHDRAARAGLVASFATVDFARVQPHLDGLTPVDELVAGVDAETLLEAGVAVLDPKPAGQKRGPDEGGAAKQQQQQAPKRRRRNKPAKNAVEGRAPDPERWLPLRDRSSYRPKGKKGKKRAAEATQGGVVREEETLELAGGAGSVRVEKAPAGGSGGGGGGGGGKKKKGKK</sequence>
<dbReference type="AlphaFoldDB" id="A0AAD9I8H7"/>
<evidence type="ECO:0000256" key="1">
    <source>
        <dbReference type="ARBA" id="ARBA00004240"/>
    </source>
</evidence>
<accession>A0AAD9I8H7</accession>
<dbReference type="InterPro" id="IPR011990">
    <property type="entry name" value="TPR-like_helical_dom_sf"/>
</dbReference>
<evidence type="ECO:0000313" key="12">
    <source>
        <dbReference type="EMBL" id="KAK2072262.1"/>
    </source>
</evidence>